<feature type="region of interest" description="Disordered" evidence="1">
    <location>
        <begin position="332"/>
        <end position="352"/>
    </location>
</feature>
<dbReference type="PROSITE" id="PS50055">
    <property type="entry name" value="TYR_PHOSPHATASE_PTP"/>
    <property type="match status" value="1"/>
</dbReference>
<dbReference type="GO" id="GO:0004725">
    <property type="term" value="F:protein tyrosine phosphatase activity"/>
    <property type="evidence" value="ECO:0007669"/>
    <property type="project" value="InterPro"/>
</dbReference>
<sequence>MKEFYDLEARRPRPPTTAALLIPNLTKNRTSSIVPYSNDVTGTLPHDVTGPLPRDVTGPLPPSDVTGPLPHDITGPLPPSDVTGPLPHDVTGPLPHDVTGPLPPSDVAGPLPHDVTGPLPHDVTGPLPRDVTTLPSDVTGPLPNDDYINATIVNPKFPRFWPLPGDRDQHLPPCYPLITVVQLATEKGELPPLPQEEDEEEEEEYHYHWRTKEERRDVEALQCSPYFYVTDLVIYSGGGQRRVVRHYHFHRCLESHVLYPATLHLLHHVFNHHAQRRRRGGPIVLTCPDGADLCGGFLALARLIQREAVKRPECYYFIYRCLVTFLTWQEEGGKEGPRGRWPTKRPLQPTPSHLRPPLLLKRIKNICPELPIPPSLMPV</sequence>
<proteinExistence type="predicted"/>
<keyword evidence="4" id="KW-1185">Reference proteome</keyword>
<evidence type="ECO:0000256" key="1">
    <source>
        <dbReference type="SAM" id="MobiDB-lite"/>
    </source>
</evidence>
<name>A0AAE1ESH1_PETCI</name>
<accession>A0AAE1ESH1</accession>
<protein>
    <recommendedName>
        <fullName evidence="2">Tyrosine-protein phosphatase domain-containing protein</fullName>
    </recommendedName>
</protein>
<dbReference type="SUPFAM" id="SSF52799">
    <property type="entry name" value="(Phosphotyrosine protein) phosphatases II"/>
    <property type="match status" value="1"/>
</dbReference>
<evidence type="ECO:0000313" key="4">
    <source>
        <dbReference type="Proteomes" id="UP001286313"/>
    </source>
</evidence>
<dbReference type="InterPro" id="IPR000242">
    <property type="entry name" value="PTP_cat"/>
</dbReference>
<dbReference type="Proteomes" id="UP001286313">
    <property type="component" value="Unassembled WGS sequence"/>
</dbReference>
<feature type="domain" description="Tyrosine-protein phosphatase" evidence="2">
    <location>
        <begin position="1"/>
        <end position="306"/>
    </location>
</feature>
<gene>
    <name evidence="3" type="ORF">Pcinc_033266</name>
</gene>
<dbReference type="EMBL" id="JAWQEG010004651">
    <property type="protein sequence ID" value="KAK3860699.1"/>
    <property type="molecule type" value="Genomic_DNA"/>
</dbReference>
<dbReference type="Gene3D" id="3.90.190.10">
    <property type="entry name" value="Protein tyrosine phosphatase superfamily"/>
    <property type="match status" value="1"/>
</dbReference>
<dbReference type="InterPro" id="IPR029021">
    <property type="entry name" value="Prot-tyrosine_phosphatase-like"/>
</dbReference>
<organism evidence="3 4">
    <name type="scientific">Petrolisthes cinctipes</name>
    <name type="common">Flat porcelain crab</name>
    <dbReference type="NCBI Taxonomy" id="88211"/>
    <lineage>
        <taxon>Eukaryota</taxon>
        <taxon>Metazoa</taxon>
        <taxon>Ecdysozoa</taxon>
        <taxon>Arthropoda</taxon>
        <taxon>Crustacea</taxon>
        <taxon>Multicrustacea</taxon>
        <taxon>Malacostraca</taxon>
        <taxon>Eumalacostraca</taxon>
        <taxon>Eucarida</taxon>
        <taxon>Decapoda</taxon>
        <taxon>Pleocyemata</taxon>
        <taxon>Anomura</taxon>
        <taxon>Galatheoidea</taxon>
        <taxon>Porcellanidae</taxon>
        <taxon>Petrolisthes</taxon>
    </lineage>
</organism>
<comment type="caution">
    <text evidence="3">The sequence shown here is derived from an EMBL/GenBank/DDBJ whole genome shotgun (WGS) entry which is preliminary data.</text>
</comment>
<reference evidence="3" key="1">
    <citation type="submission" date="2023-10" db="EMBL/GenBank/DDBJ databases">
        <title>Genome assemblies of two species of porcelain crab, Petrolisthes cinctipes and Petrolisthes manimaculis (Anomura: Porcellanidae).</title>
        <authorList>
            <person name="Angst P."/>
        </authorList>
    </citation>
    <scope>NUCLEOTIDE SEQUENCE</scope>
    <source>
        <strain evidence="3">PB745_01</strain>
        <tissue evidence="3">Gill</tissue>
    </source>
</reference>
<dbReference type="AlphaFoldDB" id="A0AAE1ESH1"/>
<evidence type="ECO:0000313" key="3">
    <source>
        <dbReference type="EMBL" id="KAK3860699.1"/>
    </source>
</evidence>
<evidence type="ECO:0000259" key="2">
    <source>
        <dbReference type="PROSITE" id="PS50055"/>
    </source>
</evidence>
<feature type="region of interest" description="Disordered" evidence="1">
    <location>
        <begin position="42"/>
        <end position="103"/>
    </location>
</feature>